<keyword evidence="4" id="KW-1185">Reference proteome</keyword>
<dbReference type="RefSeq" id="WP_382395630.1">
    <property type="nucleotide sequence ID" value="NZ_JBHTCQ010000003.1"/>
</dbReference>
<dbReference type="SUPFAM" id="SSF51261">
    <property type="entry name" value="Duplicated hybrid motif"/>
    <property type="match status" value="1"/>
</dbReference>
<dbReference type="Pfam" id="PF01551">
    <property type="entry name" value="Peptidase_M23"/>
    <property type="match status" value="1"/>
</dbReference>
<dbReference type="EC" id="3.4.24.-" evidence="3"/>
<dbReference type="CDD" id="cd12797">
    <property type="entry name" value="M23_peptidase"/>
    <property type="match status" value="1"/>
</dbReference>
<dbReference type="InterPro" id="IPR016047">
    <property type="entry name" value="M23ase_b-sheet_dom"/>
</dbReference>
<feature type="compositionally biased region" description="Basic and acidic residues" evidence="1">
    <location>
        <begin position="182"/>
        <end position="191"/>
    </location>
</feature>
<feature type="compositionally biased region" description="Basic residues" evidence="1">
    <location>
        <begin position="83"/>
        <end position="98"/>
    </location>
</feature>
<name>A0ABW2QAP7_9MICO</name>
<dbReference type="InterPro" id="IPR050570">
    <property type="entry name" value="Cell_wall_metabolism_enzyme"/>
</dbReference>
<feature type="compositionally biased region" description="Basic and acidic residues" evidence="1">
    <location>
        <begin position="1"/>
        <end position="17"/>
    </location>
</feature>
<evidence type="ECO:0000259" key="2">
    <source>
        <dbReference type="Pfam" id="PF01551"/>
    </source>
</evidence>
<feature type="region of interest" description="Disordered" evidence="1">
    <location>
        <begin position="178"/>
        <end position="206"/>
    </location>
</feature>
<dbReference type="InterPro" id="IPR011055">
    <property type="entry name" value="Dup_hybrid_motif"/>
</dbReference>
<evidence type="ECO:0000256" key="1">
    <source>
        <dbReference type="SAM" id="MobiDB-lite"/>
    </source>
</evidence>
<gene>
    <name evidence="3" type="ORF">ACFQQL_14505</name>
</gene>
<feature type="domain" description="M23ase beta-sheet core" evidence="2">
    <location>
        <begin position="237"/>
        <end position="334"/>
    </location>
</feature>
<dbReference type="GO" id="GO:0016787">
    <property type="term" value="F:hydrolase activity"/>
    <property type="evidence" value="ECO:0007669"/>
    <property type="project" value="UniProtKB-KW"/>
</dbReference>
<protein>
    <submittedName>
        <fullName evidence="3">M23 family metallopeptidase</fullName>
        <ecNumber evidence="3">3.4.24.-</ecNumber>
    </submittedName>
</protein>
<dbReference type="PANTHER" id="PTHR21666:SF270">
    <property type="entry name" value="MUREIN HYDROLASE ACTIVATOR ENVC"/>
    <property type="match status" value="1"/>
</dbReference>
<dbReference type="Proteomes" id="UP001596455">
    <property type="component" value="Unassembled WGS sequence"/>
</dbReference>
<keyword evidence="3" id="KW-0378">Hydrolase</keyword>
<feature type="region of interest" description="Disordered" evidence="1">
    <location>
        <begin position="1"/>
        <end position="100"/>
    </location>
</feature>
<organism evidence="3 4">
    <name type="scientific">Georgenia alba</name>
    <dbReference type="NCBI Taxonomy" id="2233858"/>
    <lineage>
        <taxon>Bacteria</taxon>
        <taxon>Bacillati</taxon>
        <taxon>Actinomycetota</taxon>
        <taxon>Actinomycetes</taxon>
        <taxon>Micrococcales</taxon>
        <taxon>Bogoriellaceae</taxon>
        <taxon>Georgenia</taxon>
    </lineage>
</organism>
<accession>A0ABW2QAP7</accession>
<evidence type="ECO:0000313" key="4">
    <source>
        <dbReference type="Proteomes" id="UP001596455"/>
    </source>
</evidence>
<dbReference type="EMBL" id="JBHTCQ010000003">
    <property type="protein sequence ID" value="MFC7406326.1"/>
    <property type="molecule type" value="Genomic_DNA"/>
</dbReference>
<evidence type="ECO:0000313" key="3">
    <source>
        <dbReference type="EMBL" id="MFC7406326.1"/>
    </source>
</evidence>
<reference evidence="4" key="1">
    <citation type="journal article" date="2019" name="Int. J. Syst. Evol. Microbiol.">
        <title>The Global Catalogue of Microorganisms (GCM) 10K type strain sequencing project: providing services to taxonomists for standard genome sequencing and annotation.</title>
        <authorList>
            <consortium name="The Broad Institute Genomics Platform"/>
            <consortium name="The Broad Institute Genome Sequencing Center for Infectious Disease"/>
            <person name="Wu L."/>
            <person name="Ma J."/>
        </authorList>
    </citation>
    <scope>NUCLEOTIDE SEQUENCE [LARGE SCALE GENOMIC DNA]</scope>
    <source>
        <strain evidence="4">JCM 1490</strain>
    </source>
</reference>
<sequence length="356" mass="38132">MPTRRQLREAERRRQGAEDSATTASASRDHAPAAGGAPEHHRRSQHVARLDVPRRSGAARAPRIADETSTEVLPAREAVPSRRSLRERHAPAPRRSRARAWAPRAALLGALGSLTIVAPLTGFAAPDREEANAEPAVRPVDTSVLEVLDSSTQEAAAAAAPTSLLADPAASTRATVLQTSRAADRQERTCDAVDGASGTRAAVTEEPPDLIRPVATGAYRNTSGYGYRHHPFGGYGFHTGTDFAAPMGTPIYAVADAVVDYVGYGKDGRSSMLVVLRHELDGETVYTWYVHMYDFGIFVHEGQEVSAGELIAEVGNNGNSTGPHLHFEVHTDDQGTTTEPLAWLEQHGAVDITELC</sequence>
<comment type="caution">
    <text evidence="3">The sequence shown here is derived from an EMBL/GenBank/DDBJ whole genome shotgun (WGS) entry which is preliminary data.</text>
</comment>
<proteinExistence type="predicted"/>
<dbReference type="Gene3D" id="2.70.70.10">
    <property type="entry name" value="Glucose Permease (Domain IIA)"/>
    <property type="match status" value="1"/>
</dbReference>
<dbReference type="PANTHER" id="PTHR21666">
    <property type="entry name" value="PEPTIDASE-RELATED"/>
    <property type="match status" value="1"/>
</dbReference>